<feature type="domain" description="Retrovirus-related Pol polyprotein from transposon TNT 1-94-like beta-barrel" evidence="3">
    <location>
        <begin position="104"/>
        <end position="184"/>
    </location>
</feature>
<dbReference type="Proteomes" id="UP000257109">
    <property type="component" value="Unassembled WGS sequence"/>
</dbReference>
<name>A0A371I1A4_MUCPR</name>
<dbReference type="OrthoDB" id="418757at2759"/>
<evidence type="ECO:0000256" key="1">
    <source>
        <dbReference type="ARBA" id="ARBA00022670"/>
    </source>
</evidence>
<comment type="caution">
    <text evidence="4">The sequence shown here is derived from an EMBL/GenBank/DDBJ whole genome shotgun (WGS) entry which is preliminary data.</text>
</comment>
<evidence type="ECO:0000256" key="2">
    <source>
        <dbReference type="SAM" id="MobiDB-lite"/>
    </source>
</evidence>
<gene>
    <name evidence="4" type="ORF">CR513_06903</name>
</gene>
<dbReference type="PANTHER" id="PTHR42648">
    <property type="entry name" value="TRANSPOSASE, PUTATIVE-RELATED"/>
    <property type="match status" value="1"/>
</dbReference>
<dbReference type="InterPro" id="IPR054722">
    <property type="entry name" value="PolX-like_BBD"/>
</dbReference>
<dbReference type="GO" id="GO:0003676">
    <property type="term" value="F:nucleic acid binding"/>
    <property type="evidence" value="ECO:0007669"/>
    <property type="project" value="InterPro"/>
</dbReference>
<keyword evidence="1" id="KW-0645">Protease</keyword>
<feature type="region of interest" description="Disordered" evidence="2">
    <location>
        <begin position="378"/>
        <end position="402"/>
    </location>
</feature>
<proteinExistence type="predicted"/>
<keyword evidence="5" id="KW-1185">Reference proteome</keyword>
<reference evidence="4" key="1">
    <citation type="submission" date="2018-05" db="EMBL/GenBank/DDBJ databases">
        <title>Draft genome of Mucuna pruriens seed.</title>
        <authorList>
            <person name="Nnadi N.E."/>
            <person name="Vos R."/>
            <person name="Hasami M.H."/>
            <person name="Devisetty U.K."/>
            <person name="Aguiy J.C."/>
        </authorList>
    </citation>
    <scope>NUCLEOTIDE SEQUENCE [LARGE SCALE GENOMIC DNA]</scope>
    <source>
        <strain evidence="4">JCA_2017</strain>
    </source>
</reference>
<feature type="non-terminal residue" evidence="4">
    <location>
        <position position="1"/>
    </location>
</feature>
<dbReference type="GO" id="GO:0008233">
    <property type="term" value="F:peptidase activity"/>
    <property type="evidence" value="ECO:0007669"/>
    <property type="project" value="UniProtKB-KW"/>
</dbReference>
<dbReference type="InterPro" id="IPR012337">
    <property type="entry name" value="RNaseH-like_sf"/>
</dbReference>
<feature type="compositionally biased region" description="Acidic residues" evidence="2">
    <location>
        <begin position="378"/>
        <end position="394"/>
    </location>
</feature>
<dbReference type="Gene3D" id="3.30.420.10">
    <property type="entry name" value="Ribonuclease H-like superfamily/Ribonuclease H"/>
    <property type="match status" value="1"/>
</dbReference>
<protein>
    <recommendedName>
        <fullName evidence="3">Retrovirus-related Pol polyprotein from transposon TNT 1-94-like beta-barrel domain-containing protein</fullName>
    </recommendedName>
</protein>
<dbReference type="AlphaFoldDB" id="A0A371I1A4"/>
<dbReference type="EMBL" id="QJKJ01001202">
    <property type="protein sequence ID" value="RDY08818.1"/>
    <property type="molecule type" value="Genomic_DNA"/>
</dbReference>
<accession>A0A371I1A4</accession>
<organism evidence="4 5">
    <name type="scientific">Mucuna pruriens</name>
    <name type="common">Velvet bean</name>
    <name type="synonym">Dolichos pruriens</name>
    <dbReference type="NCBI Taxonomy" id="157652"/>
    <lineage>
        <taxon>Eukaryota</taxon>
        <taxon>Viridiplantae</taxon>
        <taxon>Streptophyta</taxon>
        <taxon>Embryophyta</taxon>
        <taxon>Tracheophyta</taxon>
        <taxon>Spermatophyta</taxon>
        <taxon>Magnoliopsida</taxon>
        <taxon>eudicotyledons</taxon>
        <taxon>Gunneridae</taxon>
        <taxon>Pentapetalae</taxon>
        <taxon>rosids</taxon>
        <taxon>fabids</taxon>
        <taxon>Fabales</taxon>
        <taxon>Fabaceae</taxon>
        <taxon>Papilionoideae</taxon>
        <taxon>50 kb inversion clade</taxon>
        <taxon>NPAAA clade</taxon>
        <taxon>indigoferoid/millettioid clade</taxon>
        <taxon>Phaseoleae</taxon>
        <taxon>Mucuna</taxon>
    </lineage>
</organism>
<dbReference type="PANTHER" id="PTHR42648:SF28">
    <property type="entry name" value="TRANSPOSON-ENCODED PROTEIN WITH RIBONUCLEASE H-LIKE AND RETROVIRUS ZINC FINGER-LIKE DOMAINS"/>
    <property type="match status" value="1"/>
</dbReference>
<dbReference type="SUPFAM" id="SSF53098">
    <property type="entry name" value="Ribonuclease H-like"/>
    <property type="match status" value="1"/>
</dbReference>
<sequence>MFSSLHKYSRVKIVISTSLTVGSGFDRRFKTRMGIKFEDEILGLLLLNSLPKSWETFKENKGKKDKLKEKDHDDDDHVTIVTGDDLVILQDFELVNLVYDESMWIIDSDATLHVTPRKEFFTSYTSGDFGVLNMGNDGVTKLIGVGDVCLQTNIGMELWLRGVKHAPNVRFNFIFVHMFDGDGYDNHFFYEKWKLTKAKKNMLPRLKNAKLDKCSHCMAGKHTRSRKSKLLELVHSDVCGPLKSKDQVLEKFKRLQALVERQLGKKQGIRHETSPKTPQLNGLAERMNRTLIKRVRLYDPVEKKLIRSRDVQFMEDQTIEDNDKVKKITSEIDNSLSKIDLVWMHVHDLDTIENNVQNCEQHNYVGDQQLGDGFDIPLDDDDVEDQEMSQDENLGDAPEPPLVQLRRSIRKRQSSTKYTSHEYVTMTNGEKPECYQEAIESKERQKSVSTPLATHFILSSRRIPLNKAEKINMSKSAIHLGKNSTFHSRSKHIDVRYYWICDALNVKLLDLTKVHIDDNGAYMMTKAVLRGKFEVCCEIVRLEITST</sequence>
<dbReference type="InterPro" id="IPR036397">
    <property type="entry name" value="RNaseH_sf"/>
</dbReference>
<dbReference type="Pfam" id="PF22936">
    <property type="entry name" value="Pol_BBD"/>
    <property type="match status" value="1"/>
</dbReference>
<dbReference type="GO" id="GO:0006508">
    <property type="term" value="P:proteolysis"/>
    <property type="evidence" value="ECO:0007669"/>
    <property type="project" value="UniProtKB-KW"/>
</dbReference>
<evidence type="ECO:0000259" key="3">
    <source>
        <dbReference type="Pfam" id="PF22936"/>
    </source>
</evidence>
<evidence type="ECO:0000313" key="5">
    <source>
        <dbReference type="Proteomes" id="UP000257109"/>
    </source>
</evidence>
<dbReference type="InterPro" id="IPR039537">
    <property type="entry name" value="Retrotran_Ty1/copia-like"/>
</dbReference>
<keyword evidence="1" id="KW-0378">Hydrolase</keyword>
<evidence type="ECO:0000313" key="4">
    <source>
        <dbReference type="EMBL" id="RDY08818.1"/>
    </source>
</evidence>